<dbReference type="PANTHER" id="PTHR33164:SF43">
    <property type="entry name" value="HTH-TYPE TRANSCRIPTIONAL REPRESSOR YETL"/>
    <property type="match status" value="1"/>
</dbReference>
<dbReference type="InterPro" id="IPR036388">
    <property type="entry name" value="WH-like_DNA-bd_sf"/>
</dbReference>
<dbReference type="InterPro" id="IPR039422">
    <property type="entry name" value="MarR/SlyA-like"/>
</dbReference>
<evidence type="ECO:0000313" key="3">
    <source>
        <dbReference type="Proteomes" id="UP001178281"/>
    </source>
</evidence>
<dbReference type="SUPFAM" id="SSF46785">
    <property type="entry name" value="Winged helix' DNA-binding domain"/>
    <property type="match status" value="1"/>
</dbReference>
<reference evidence="2" key="1">
    <citation type="submission" date="2023-08" db="EMBL/GenBank/DDBJ databases">
        <title>The draft genome of Tsukamurella strandjordii strain 050030.</title>
        <authorList>
            <person name="Zhao F."/>
            <person name="Feng Y."/>
            <person name="Zong Z."/>
        </authorList>
    </citation>
    <scope>NUCLEOTIDE SEQUENCE</scope>
    <source>
        <strain evidence="2">050030</strain>
    </source>
</reference>
<organism evidence="2 3">
    <name type="scientific">Tsukamurella strandjordii</name>
    <dbReference type="NCBI Taxonomy" id="147577"/>
    <lineage>
        <taxon>Bacteria</taxon>
        <taxon>Bacillati</taxon>
        <taxon>Actinomycetota</taxon>
        <taxon>Actinomycetes</taxon>
        <taxon>Mycobacteriales</taxon>
        <taxon>Tsukamurellaceae</taxon>
        <taxon>Tsukamurella</taxon>
    </lineage>
</organism>
<dbReference type="InterPro" id="IPR036390">
    <property type="entry name" value="WH_DNA-bd_sf"/>
</dbReference>
<sequence length="112" mass="12009">MDSDTTVRGTLAAIAAADDLILSTLTPVLAEHDLTIEHFRALRLLTEVDGATVGEIAARTGTTPSSTTRLVDRLVERGLAYRRTAPTDRRSVLLTMSDTGRATWASVVDALD</sequence>
<dbReference type="PROSITE" id="PS50995">
    <property type="entry name" value="HTH_MARR_2"/>
    <property type="match status" value="1"/>
</dbReference>
<gene>
    <name evidence="2" type="ORF">Q7X28_16050</name>
</gene>
<dbReference type="GO" id="GO:0003700">
    <property type="term" value="F:DNA-binding transcription factor activity"/>
    <property type="evidence" value="ECO:0007669"/>
    <property type="project" value="InterPro"/>
</dbReference>
<dbReference type="SMART" id="SM00347">
    <property type="entry name" value="HTH_MARR"/>
    <property type="match status" value="1"/>
</dbReference>
<proteinExistence type="predicted"/>
<evidence type="ECO:0000259" key="1">
    <source>
        <dbReference type="PROSITE" id="PS50995"/>
    </source>
</evidence>
<protein>
    <submittedName>
        <fullName evidence="2">MarR family transcriptional regulator</fullName>
    </submittedName>
</protein>
<dbReference type="AlphaFoldDB" id="A0AA90NCR7"/>
<dbReference type="RefSeq" id="WP_305112066.1">
    <property type="nucleotide sequence ID" value="NZ_JAUTIX010000006.1"/>
</dbReference>
<feature type="domain" description="HTH marR-type" evidence="1">
    <location>
        <begin position="4"/>
        <end position="112"/>
    </location>
</feature>
<dbReference type="PANTHER" id="PTHR33164">
    <property type="entry name" value="TRANSCRIPTIONAL REGULATOR, MARR FAMILY"/>
    <property type="match status" value="1"/>
</dbReference>
<dbReference type="Pfam" id="PF12802">
    <property type="entry name" value="MarR_2"/>
    <property type="match status" value="1"/>
</dbReference>
<dbReference type="Gene3D" id="1.10.10.10">
    <property type="entry name" value="Winged helix-like DNA-binding domain superfamily/Winged helix DNA-binding domain"/>
    <property type="match status" value="1"/>
</dbReference>
<dbReference type="GO" id="GO:0006950">
    <property type="term" value="P:response to stress"/>
    <property type="evidence" value="ECO:0007669"/>
    <property type="project" value="TreeGrafter"/>
</dbReference>
<accession>A0AA90NCR7</accession>
<keyword evidence="3" id="KW-1185">Reference proteome</keyword>
<name>A0AA90NCR7_9ACTN</name>
<evidence type="ECO:0000313" key="2">
    <source>
        <dbReference type="EMBL" id="MDP0399438.1"/>
    </source>
</evidence>
<dbReference type="Proteomes" id="UP001178281">
    <property type="component" value="Unassembled WGS sequence"/>
</dbReference>
<dbReference type="InterPro" id="IPR000835">
    <property type="entry name" value="HTH_MarR-typ"/>
</dbReference>
<dbReference type="EMBL" id="JAUTIX010000006">
    <property type="protein sequence ID" value="MDP0399438.1"/>
    <property type="molecule type" value="Genomic_DNA"/>
</dbReference>
<comment type="caution">
    <text evidence="2">The sequence shown here is derived from an EMBL/GenBank/DDBJ whole genome shotgun (WGS) entry which is preliminary data.</text>
</comment>